<dbReference type="AlphaFoldDB" id="A0A1D8ADR8"/>
<accession>A0A1D8ADR8</accession>
<evidence type="ECO:0008006" key="3">
    <source>
        <dbReference type="Google" id="ProtNLM"/>
    </source>
</evidence>
<evidence type="ECO:0000313" key="1">
    <source>
        <dbReference type="EMBL" id="AOR80268.1"/>
    </source>
</evidence>
<dbReference type="KEGG" id="nre:BES08_25500"/>
<evidence type="ECO:0000313" key="2">
    <source>
        <dbReference type="Proteomes" id="UP000094626"/>
    </source>
</evidence>
<organism evidence="1 2">
    <name type="scientific">Novosphingobium resinovorum</name>
    <dbReference type="NCBI Taxonomy" id="158500"/>
    <lineage>
        <taxon>Bacteria</taxon>
        <taxon>Pseudomonadati</taxon>
        <taxon>Pseudomonadota</taxon>
        <taxon>Alphaproteobacteria</taxon>
        <taxon>Sphingomonadales</taxon>
        <taxon>Sphingomonadaceae</taxon>
        <taxon>Novosphingobium</taxon>
    </lineage>
</organism>
<dbReference type="Proteomes" id="UP000094626">
    <property type="component" value="Plasmid pSA2"/>
</dbReference>
<reference evidence="2" key="1">
    <citation type="journal article" date="2017" name="J. Biotechnol.">
        <title>Complete genome sequence of Novosphingobium resinovorum SA1, a versatile xenobiotic-degrading bacterium capable of utilizing sulfanilic acid.</title>
        <authorList>
            <person name="Hegedus B."/>
            <person name="Kos P.B."/>
            <person name="Balint B."/>
            <person name="Maroti G."/>
            <person name="Gan H.M."/>
            <person name="Perei K."/>
            <person name="Rakhely G."/>
        </authorList>
    </citation>
    <scope>NUCLEOTIDE SEQUENCE [LARGE SCALE GENOMIC DNA]</scope>
    <source>
        <strain evidence="2">SA1</strain>
    </source>
</reference>
<keyword evidence="1" id="KW-0614">Plasmid</keyword>
<geneLocation type="plasmid" evidence="1 2">
    <name>pSA2</name>
</geneLocation>
<protein>
    <recommendedName>
        <fullName evidence="3">DUF3892 domain-containing protein</fullName>
    </recommendedName>
</protein>
<keyword evidence="2" id="KW-1185">Reference proteome</keyword>
<dbReference type="InterPro" id="IPR024997">
    <property type="entry name" value="DUF3892"/>
</dbReference>
<proteinExistence type="predicted"/>
<sequence length="87" mass="9904">MAKRYVRATGKDRQGDITRLCNSGEYWSPRGKADAISDIELGLHEYWVNWANAPETKIRVVNGSTGKYLRTDRDTTSRNNLDDLPDC</sequence>
<dbReference type="Pfam" id="PF13031">
    <property type="entry name" value="DUF3892"/>
    <property type="match status" value="1"/>
</dbReference>
<dbReference type="OrthoDB" id="826539at2"/>
<gene>
    <name evidence="1" type="ORF">BES08_25500</name>
</gene>
<name>A0A1D8ADR8_9SPHN</name>
<dbReference type="EMBL" id="CP017077">
    <property type="protein sequence ID" value="AOR80268.1"/>
    <property type="molecule type" value="Genomic_DNA"/>
</dbReference>
<dbReference type="RefSeq" id="WP_069709679.1">
    <property type="nucleotide sequence ID" value="NZ_CP017077.1"/>
</dbReference>